<feature type="transmembrane region" description="Helical" evidence="1">
    <location>
        <begin position="256"/>
        <end position="274"/>
    </location>
</feature>
<name>A0AAJ0D6A7_9PEZI</name>
<dbReference type="EMBL" id="JAWDJX010000069">
    <property type="protein sequence ID" value="KAK3047077.1"/>
    <property type="molecule type" value="Genomic_DNA"/>
</dbReference>
<feature type="transmembrane region" description="Helical" evidence="1">
    <location>
        <begin position="105"/>
        <end position="123"/>
    </location>
</feature>
<feature type="transmembrane region" description="Helical" evidence="1">
    <location>
        <begin position="74"/>
        <end position="93"/>
    </location>
</feature>
<proteinExistence type="predicted"/>
<sequence length="380" mass="41763">MATPKSSTKPAMTTHSFPPSRQWVVYMVFPALAALATWYMRLGPAAEALASYFGLIMEPKPFFFPDSDIQLRRTYVGIDALDTFLSFLVAAFLPGAAGLNKAFQLQQLHFLFSFLPVLATWSVEAARQGSAWKIISFTSFWSLFYQTVGGAIFIPLWYLAFLLTTSRTVYGANNSNHPVPLPQAKALIPALLIGYVVPTTLMYLPFLGIETQQFMVALWQPAPLFVNGLWAVGSWISAGTERPEQNKKNSEKYVKAVYLLSGVVSAIVHLGVMWTCLTSDNPAVNLGEVLVPVERSTWGMATSLLFVFQVDFWVIMAAGLVAAWVVVWDVHHLGLADVGTGKIVAVTIVVAVVLGPGAAISGVWYWREGKLRQAVPRGKR</sequence>
<dbReference type="AlphaFoldDB" id="A0AAJ0D6A7"/>
<keyword evidence="1" id="KW-0812">Transmembrane</keyword>
<organism evidence="2 3">
    <name type="scientific">Extremus antarcticus</name>
    <dbReference type="NCBI Taxonomy" id="702011"/>
    <lineage>
        <taxon>Eukaryota</taxon>
        <taxon>Fungi</taxon>
        <taxon>Dikarya</taxon>
        <taxon>Ascomycota</taxon>
        <taxon>Pezizomycotina</taxon>
        <taxon>Dothideomycetes</taxon>
        <taxon>Dothideomycetidae</taxon>
        <taxon>Mycosphaerellales</taxon>
        <taxon>Extremaceae</taxon>
        <taxon>Extremus</taxon>
    </lineage>
</organism>
<reference evidence="2" key="1">
    <citation type="submission" date="2023-04" db="EMBL/GenBank/DDBJ databases">
        <title>Black Yeasts Isolated from many extreme environments.</title>
        <authorList>
            <person name="Coleine C."/>
            <person name="Stajich J.E."/>
            <person name="Selbmann L."/>
        </authorList>
    </citation>
    <scope>NUCLEOTIDE SEQUENCE</scope>
    <source>
        <strain evidence="2">CCFEE 5312</strain>
    </source>
</reference>
<accession>A0AAJ0D6A7</accession>
<keyword evidence="3" id="KW-1185">Reference proteome</keyword>
<evidence type="ECO:0000256" key="1">
    <source>
        <dbReference type="SAM" id="Phobius"/>
    </source>
</evidence>
<feature type="transmembrane region" description="Helical" evidence="1">
    <location>
        <begin position="218"/>
        <end position="236"/>
    </location>
</feature>
<feature type="transmembrane region" description="Helical" evidence="1">
    <location>
        <begin position="186"/>
        <end position="206"/>
    </location>
</feature>
<feature type="transmembrane region" description="Helical" evidence="1">
    <location>
        <begin position="143"/>
        <end position="165"/>
    </location>
</feature>
<keyword evidence="1" id="KW-1133">Transmembrane helix</keyword>
<comment type="caution">
    <text evidence="2">The sequence shown here is derived from an EMBL/GenBank/DDBJ whole genome shotgun (WGS) entry which is preliminary data.</text>
</comment>
<protein>
    <submittedName>
        <fullName evidence="2">Uncharacterized protein</fullName>
    </submittedName>
</protein>
<gene>
    <name evidence="2" type="ORF">LTR09_011502</name>
</gene>
<feature type="transmembrane region" description="Helical" evidence="1">
    <location>
        <begin position="312"/>
        <end position="331"/>
    </location>
</feature>
<dbReference type="Proteomes" id="UP001271007">
    <property type="component" value="Unassembled WGS sequence"/>
</dbReference>
<evidence type="ECO:0000313" key="3">
    <source>
        <dbReference type="Proteomes" id="UP001271007"/>
    </source>
</evidence>
<keyword evidence="1" id="KW-0472">Membrane</keyword>
<evidence type="ECO:0000313" key="2">
    <source>
        <dbReference type="EMBL" id="KAK3047077.1"/>
    </source>
</evidence>
<feature type="transmembrane region" description="Helical" evidence="1">
    <location>
        <begin position="343"/>
        <end position="366"/>
    </location>
</feature>